<organism evidence="7 9">
    <name type="scientific">Didymodactylos carnosus</name>
    <dbReference type="NCBI Taxonomy" id="1234261"/>
    <lineage>
        <taxon>Eukaryota</taxon>
        <taxon>Metazoa</taxon>
        <taxon>Spiralia</taxon>
        <taxon>Gnathifera</taxon>
        <taxon>Rotifera</taxon>
        <taxon>Eurotatoria</taxon>
        <taxon>Bdelloidea</taxon>
        <taxon>Philodinida</taxon>
        <taxon>Philodinidae</taxon>
        <taxon>Didymodactylos</taxon>
    </lineage>
</organism>
<dbReference type="Proteomes" id="UP000681722">
    <property type="component" value="Unassembled WGS sequence"/>
</dbReference>
<dbReference type="InterPro" id="IPR013098">
    <property type="entry name" value="Ig_I-set"/>
</dbReference>
<evidence type="ECO:0000313" key="9">
    <source>
        <dbReference type="Proteomes" id="UP000663829"/>
    </source>
</evidence>
<dbReference type="InterPro" id="IPR052385">
    <property type="entry name" value="Obscurin/Obscurin-like_Reg"/>
</dbReference>
<evidence type="ECO:0000313" key="8">
    <source>
        <dbReference type="EMBL" id="CAF4456651.1"/>
    </source>
</evidence>
<dbReference type="SMART" id="SM00409">
    <property type="entry name" value="IG"/>
    <property type="match status" value="4"/>
</dbReference>
<accession>A0A815ZUK4</accession>
<dbReference type="PROSITE" id="PS50835">
    <property type="entry name" value="IG_LIKE"/>
    <property type="match status" value="3"/>
</dbReference>
<feature type="domain" description="Ig-like" evidence="6">
    <location>
        <begin position="486"/>
        <end position="572"/>
    </location>
</feature>
<gene>
    <name evidence="7" type="ORF">GPM918_LOCUS41467</name>
    <name evidence="8" type="ORF">SRO942_LOCUS42521</name>
</gene>
<dbReference type="InterPro" id="IPR013783">
    <property type="entry name" value="Ig-like_fold"/>
</dbReference>
<dbReference type="PANTHER" id="PTHR35971">
    <property type="entry name" value="SI:DKEY-31G6.6"/>
    <property type="match status" value="1"/>
</dbReference>
<evidence type="ECO:0000256" key="5">
    <source>
        <dbReference type="SAM" id="MobiDB-lite"/>
    </source>
</evidence>
<dbReference type="InterPro" id="IPR003599">
    <property type="entry name" value="Ig_sub"/>
</dbReference>
<feature type="region of interest" description="Disordered" evidence="5">
    <location>
        <begin position="547"/>
        <end position="572"/>
    </location>
</feature>
<evidence type="ECO:0000256" key="4">
    <source>
        <dbReference type="ARBA" id="ARBA00023157"/>
    </source>
</evidence>
<dbReference type="Gene3D" id="2.60.40.10">
    <property type="entry name" value="Immunoglobulins"/>
    <property type="match status" value="5"/>
</dbReference>
<dbReference type="EMBL" id="CAJOBC010098810">
    <property type="protein sequence ID" value="CAF4456651.1"/>
    <property type="molecule type" value="Genomic_DNA"/>
</dbReference>
<evidence type="ECO:0000256" key="1">
    <source>
        <dbReference type="ARBA" id="ARBA00004496"/>
    </source>
</evidence>
<keyword evidence="2" id="KW-0963">Cytoplasm</keyword>
<name>A0A815ZUK4_9BILA</name>
<feature type="compositionally biased region" description="Polar residues" evidence="5">
    <location>
        <begin position="550"/>
        <end position="572"/>
    </location>
</feature>
<dbReference type="AlphaFoldDB" id="A0A815ZUK4"/>
<evidence type="ECO:0000313" key="7">
    <source>
        <dbReference type="EMBL" id="CAF1586736.1"/>
    </source>
</evidence>
<dbReference type="InterPro" id="IPR007110">
    <property type="entry name" value="Ig-like_dom"/>
</dbReference>
<proteinExistence type="predicted"/>
<dbReference type="Pfam" id="PF07679">
    <property type="entry name" value="I-set"/>
    <property type="match status" value="3"/>
</dbReference>
<dbReference type="Proteomes" id="UP000663829">
    <property type="component" value="Unassembled WGS sequence"/>
</dbReference>
<dbReference type="CDD" id="cd00096">
    <property type="entry name" value="Ig"/>
    <property type="match status" value="2"/>
</dbReference>
<dbReference type="EMBL" id="CAJNOQ010032748">
    <property type="protein sequence ID" value="CAF1586736.1"/>
    <property type="molecule type" value="Genomic_DNA"/>
</dbReference>
<keyword evidence="3" id="KW-0597">Phosphoprotein</keyword>
<evidence type="ECO:0000256" key="3">
    <source>
        <dbReference type="ARBA" id="ARBA00022553"/>
    </source>
</evidence>
<evidence type="ECO:0000256" key="2">
    <source>
        <dbReference type="ARBA" id="ARBA00022490"/>
    </source>
</evidence>
<feature type="domain" description="Ig-like" evidence="6">
    <location>
        <begin position="231"/>
        <end position="304"/>
    </location>
</feature>
<feature type="compositionally biased region" description="Polar residues" evidence="5">
    <location>
        <begin position="375"/>
        <end position="398"/>
    </location>
</feature>
<dbReference type="PANTHER" id="PTHR35971:SF5">
    <property type="entry name" value="OBSCURIN LIKE CYTOSKELETAL ADAPTOR 1"/>
    <property type="match status" value="1"/>
</dbReference>
<reference evidence="7" key="1">
    <citation type="submission" date="2021-02" db="EMBL/GenBank/DDBJ databases">
        <authorList>
            <person name="Nowell W R."/>
        </authorList>
    </citation>
    <scope>NUCLEOTIDE SEQUENCE</scope>
</reference>
<sequence length="572" mass="63810">ERLIAESTGRVVSGPLSVTEGDNVTLRVPGSKTVDSSDVRVFLNDVVVPSDHDRISVEKDGSTDNYVVINDIGINDGGRYTVEFGGNVVPLSVIEVVPAETGSVLEEVTLDKPQVVMEEESVGSAGVSLVELEEDKDVGESVEHELPVHEVMEGDTVNLTIERPESSQVTLYRNGEKIEPSSRLDLKPKSTTSTEITIKNIIPNDEGTYTVSFDNLNKKTKLMFLKVVSKPMLYDVLSLPKDIFEEGEVLQLECTFDKPQQDLIWLKDGDELKDDDNTTIENNEQTYTLTIRNLKPHVNEGVYTLKGPHIQLQTPFVYVQTKKPEQNQILQKHQEINAELDVSKSEPSNETVSPQPPQPENEPTPQQVSEIGPTGPSSEIPDQTPLSQMPSQAAQFVQQPKANKTNILEGEQLVLECELDQKPNTVQLKKNGEIVDEQRVKDDSKDKKIRFTLDNVKVNESGDYTVVVNNDLESKPVSITVNVDIPKFVKNLKVNKNQLEELETIIFECELNKPYDTVIWLKDNVPIESNENVQITQDKSKLKLTVKNAKPQQDTEAAQICPTTEGQQDQYS</sequence>
<protein>
    <recommendedName>
        <fullName evidence="6">Ig-like domain-containing protein</fullName>
    </recommendedName>
</protein>
<dbReference type="InterPro" id="IPR036179">
    <property type="entry name" value="Ig-like_dom_sf"/>
</dbReference>
<feature type="domain" description="Ig-like" evidence="6">
    <location>
        <begin position="400"/>
        <end position="478"/>
    </location>
</feature>
<feature type="non-terminal residue" evidence="7">
    <location>
        <position position="1"/>
    </location>
</feature>
<dbReference type="SUPFAM" id="SSF48726">
    <property type="entry name" value="Immunoglobulin"/>
    <property type="match status" value="5"/>
</dbReference>
<dbReference type="GO" id="GO:0005737">
    <property type="term" value="C:cytoplasm"/>
    <property type="evidence" value="ECO:0007669"/>
    <property type="project" value="UniProtKB-SubCell"/>
</dbReference>
<comment type="subcellular location">
    <subcellularLocation>
        <location evidence="1">Cytoplasm</location>
    </subcellularLocation>
</comment>
<feature type="region of interest" description="Disordered" evidence="5">
    <location>
        <begin position="342"/>
        <end position="398"/>
    </location>
</feature>
<keyword evidence="4" id="KW-1015">Disulfide bond</keyword>
<evidence type="ECO:0000259" key="6">
    <source>
        <dbReference type="PROSITE" id="PS50835"/>
    </source>
</evidence>
<dbReference type="OrthoDB" id="2152335at2759"/>
<comment type="caution">
    <text evidence="7">The sequence shown here is derived from an EMBL/GenBank/DDBJ whole genome shotgun (WGS) entry which is preliminary data.</text>
</comment>
<keyword evidence="9" id="KW-1185">Reference proteome</keyword>